<protein>
    <submittedName>
        <fullName evidence="2">Uncharacterized protein</fullName>
    </submittedName>
</protein>
<name>J0LF22_AURST</name>
<feature type="region of interest" description="Disordered" evidence="1">
    <location>
        <begin position="197"/>
        <end position="245"/>
    </location>
</feature>
<feature type="compositionally biased region" description="Polar residues" evidence="1">
    <location>
        <begin position="200"/>
        <end position="239"/>
    </location>
</feature>
<proteinExistence type="predicted"/>
<dbReference type="InParanoid" id="J0LF22"/>
<evidence type="ECO:0000313" key="2">
    <source>
        <dbReference type="EMBL" id="EJD35573.1"/>
    </source>
</evidence>
<accession>J0LF22</accession>
<gene>
    <name evidence="2" type="ORF">AURDEDRAFT_154843</name>
</gene>
<dbReference type="EMBL" id="JH687886">
    <property type="protein sequence ID" value="EJD35573.1"/>
    <property type="molecule type" value="Genomic_DNA"/>
</dbReference>
<keyword evidence="3" id="KW-1185">Reference proteome</keyword>
<sequence>MLAALRRKVSKHKSVDDGAFPAATESEPLPAELWQLQLDRFAAQRAEHNRLFLDLLDEVDCGRRATQQRFFVVLDKIRVAFDTAQTRRNDERRASQKDLRDYEHKMQASCAALSDSSRDAAAREGLVRCEKRAENFRGAIRVVLQGVQALLSDWNGAYISGSVRVHPCEMGDEAMTYARFLDKLWAAIDAAPGIKFKPTLSKSTNSRPLNAESQTSMPHRSGPSTSDQSNSRVAQQYSPTDGELASLESIEITDDSGEATIIDAFSRLQAVRNVIWTRSSKAHSELLQELDSPVQDLMSDLAEAFLSYPCLNAADEDAAVLAGPTLVVAYRSAESKRELDLNRAWEEHRRCVRDSVNCINQDITTSWCDPGGPWSEDPVLIQRLRSSPRRTGQVHAVTFGPNILARRPSVMQSLPVVSTTKIQLDAFRKIHEVHEAEFARTLQKYRRGGKRTEAFRARQLVDALARWEAEAARAELVRNAEFTHALERIRVLHEQKIARNCSELAATLDREFMKSQQFREDAFDEALMNLHRDLLLVCKEFKHIWKAAFVQLRLNLVADDSKFEETSS</sequence>
<dbReference type="Proteomes" id="UP000006514">
    <property type="component" value="Unassembled WGS sequence"/>
</dbReference>
<dbReference type="AlphaFoldDB" id="J0LF22"/>
<evidence type="ECO:0000313" key="3">
    <source>
        <dbReference type="Proteomes" id="UP000006514"/>
    </source>
</evidence>
<dbReference type="KEGG" id="adl:AURDEDRAFT_154843"/>
<reference evidence="3" key="1">
    <citation type="journal article" date="2012" name="Science">
        <title>The Paleozoic origin of enzymatic lignin decomposition reconstructed from 31 fungal genomes.</title>
        <authorList>
            <person name="Floudas D."/>
            <person name="Binder M."/>
            <person name="Riley R."/>
            <person name="Barry K."/>
            <person name="Blanchette R.A."/>
            <person name="Henrissat B."/>
            <person name="Martinez A.T."/>
            <person name="Otillar R."/>
            <person name="Spatafora J.W."/>
            <person name="Yadav J.S."/>
            <person name="Aerts A."/>
            <person name="Benoit I."/>
            <person name="Boyd A."/>
            <person name="Carlson A."/>
            <person name="Copeland A."/>
            <person name="Coutinho P.M."/>
            <person name="de Vries R.P."/>
            <person name="Ferreira P."/>
            <person name="Findley K."/>
            <person name="Foster B."/>
            <person name="Gaskell J."/>
            <person name="Glotzer D."/>
            <person name="Gorecki P."/>
            <person name="Heitman J."/>
            <person name="Hesse C."/>
            <person name="Hori C."/>
            <person name="Igarashi K."/>
            <person name="Jurgens J.A."/>
            <person name="Kallen N."/>
            <person name="Kersten P."/>
            <person name="Kohler A."/>
            <person name="Kuees U."/>
            <person name="Kumar T.K.A."/>
            <person name="Kuo A."/>
            <person name="LaButti K."/>
            <person name="Larrondo L.F."/>
            <person name="Lindquist E."/>
            <person name="Ling A."/>
            <person name="Lombard V."/>
            <person name="Lucas S."/>
            <person name="Lundell T."/>
            <person name="Martin R."/>
            <person name="McLaughlin D.J."/>
            <person name="Morgenstern I."/>
            <person name="Morin E."/>
            <person name="Murat C."/>
            <person name="Nagy L.G."/>
            <person name="Nolan M."/>
            <person name="Ohm R.A."/>
            <person name="Patyshakuliyeva A."/>
            <person name="Rokas A."/>
            <person name="Ruiz-Duenas F.J."/>
            <person name="Sabat G."/>
            <person name="Salamov A."/>
            <person name="Samejima M."/>
            <person name="Schmutz J."/>
            <person name="Slot J.C."/>
            <person name="St John F."/>
            <person name="Stenlid J."/>
            <person name="Sun H."/>
            <person name="Sun S."/>
            <person name="Syed K."/>
            <person name="Tsang A."/>
            <person name="Wiebenga A."/>
            <person name="Young D."/>
            <person name="Pisabarro A."/>
            <person name="Eastwood D.C."/>
            <person name="Martin F."/>
            <person name="Cullen D."/>
            <person name="Grigoriev I.V."/>
            <person name="Hibbett D.S."/>
        </authorList>
    </citation>
    <scope>NUCLEOTIDE SEQUENCE [LARGE SCALE GENOMIC DNA]</scope>
    <source>
        <strain evidence="3">TFB10046</strain>
    </source>
</reference>
<organism evidence="2 3">
    <name type="scientific">Auricularia subglabra (strain TFB-10046 / SS5)</name>
    <name type="common">White-rot fungus</name>
    <name type="synonym">Auricularia delicata (strain TFB10046)</name>
    <dbReference type="NCBI Taxonomy" id="717982"/>
    <lineage>
        <taxon>Eukaryota</taxon>
        <taxon>Fungi</taxon>
        <taxon>Dikarya</taxon>
        <taxon>Basidiomycota</taxon>
        <taxon>Agaricomycotina</taxon>
        <taxon>Agaricomycetes</taxon>
        <taxon>Auriculariales</taxon>
        <taxon>Auriculariaceae</taxon>
        <taxon>Auricularia</taxon>
    </lineage>
</organism>
<evidence type="ECO:0000256" key="1">
    <source>
        <dbReference type="SAM" id="MobiDB-lite"/>
    </source>
</evidence>